<dbReference type="InterPro" id="IPR001309">
    <property type="entry name" value="Pept_C14_p20"/>
</dbReference>
<dbReference type="PROSITE" id="PS50208">
    <property type="entry name" value="CASPASE_P20"/>
    <property type="match status" value="1"/>
</dbReference>
<dbReference type="Proteomes" id="UP001238370">
    <property type="component" value="Plasmid unnamed7"/>
</dbReference>
<dbReference type="RefSeq" id="WP_283292360.1">
    <property type="nucleotide sequence ID" value="NZ_CP094303.1"/>
</dbReference>
<proteinExistence type="predicted"/>
<dbReference type="PANTHER" id="PTHR22576">
    <property type="entry name" value="MUCOSA ASSOCIATED LYMPHOID TISSUE LYMPHOMA TRANSLOCATION PROTEIN 1/PARACASPASE"/>
    <property type="match status" value="1"/>
</dbReference>
<dbReference type="InterPro" id="IPR011600">
    <property type="entry name" value="Pept_C14_caspase"/>
</dbReference>
<evidence type="ECO:0000313" key="3">
    <source>
        <dbReference type="Proteomes" id="UP001238370"/>
    </source>
</evidence>
<dbReference type="Gene3D" id="3.40.50.1460">
    <property type="match status" value="1"/>
</dbReference>
<keyword evidence="3" id="KW-1185">Reference proteome</keyword>
<dbReference type="InterPro" id="IPR052039">
    <property type="entry name" value="Caspase-related_regulators"/>
</dbReference>
<keyword evidence="2" id="KW-0614">Plasmid</keyword>
<sequence>MSRLNALVIGNSDYEFSNNLPNPANDAEDISEVLIKGGFTVNKLINATLREMKTAIKELEKASNNGGEISLFFFAGHGAEVNGKNYLIAKDTSADDEVDVEHGALCLNEVLTRMEPKGNDTRTSIIILDA</sequence>
<organism evidence="2 3">
    <name type="scientific">Edwardsiella anguillarum</name>
    <dbReference type="NCBI Taxonomy" id="1821960"/>
    <lineage>
        <taxon>Bacteria</taxon>
        <taxon>Pseudomonadati</taxon>
        <taxon>Pseudomonadota</taxon>
        <taxon>Gammaproteobacteria</taxon>
        <taxon>Enterobacterales</taxon>
        <taxon>Hafniaceae</taxon>
        <taxon>Edwardsiella</taxon>
    </lineage>
</organism>
<dbReference type="EMBL" id="CP094303">
    <property type="protein sequence ID" value="WHP85874.1"/>
    <property type="molecule type" value="Genomic_DNA"/>
</dbReference>
<dbReference type="SUPFAM" id="SSF52129">
    <property type="entry name" value="Caspase-like"/>
    <property type="match status" value="1"/>
</dbReference>
<dbReference type="Pfam" id="PF00656">
    <property type="entry name" value="Peptidase_C14"/>
    <property type="match status" value="1"/>
</dbReference>
<name>A0ABY8SJN6_9GAMM</name>
<dbReference type="PANTHER" id="PTHR22576:SF37">
    <property type="entry name" value="MUCOSA-ASSOCIATED LYMPHOID TISSUE LYMPHOMA TRANSLOCATION PROTEIN 1"/>
    <property type="match status" value="1"/>
</dbReference>
<dbReference type="InterPro" id="IPR029030">
    <property type="entry name" value="Caspase-like_dom_sf"/>
</dbReference>
<feature type="domain" description="Caspase family p20" evidence="1">
    <location>
        <begin position="6"/>
        <end position="80"/>
    </location>
</feature>
<protein>
    <submittedName>
        <fullName evidence="2">Caspase family protein</fullName>
    </submittedName>
</protein>
<evidence type="ECO:0000313" key="2">
    <source>
        <dbReference type="EMBL" id="WHP85874.1"/>
    </source>
</evidence>
<reference evidence="2 3" key="1">
    <citation type="submission" date="2022-03" db="EMBL/GenBank/DDBJ databases">
        <title>Survey of Intraspecific Variation of Edwardsiella anguillarum Isolates from Non-Anguillid Fish Host Originating from Varied Geographic Locations.</title>
        <authorList>
            <person name="Armwood A.R."/>
            <person name="Woodyard E."/>
            <person name="Waldbieser G.C."/>
            <person name="Camus A.C."/>
            <person name="Divya D."/>
            <person name="Tekedar H."/>
            <person name="Soto E."/>
            <person name="Stein C."/>
            <person name="Ucko M."/>
            <person name="Ware C."/>
            <person name="Griffin M.J."/>
        </authorList>
    </citation>
    <scope>NUCLEOTIDE SEQUENCE [LARGE SCALE GENOMIC DNA]</scope>
    <source>
        <strain evidence="2 3">R18-35-2</strain>
        <plasmid evidence="2 3">unnamed7</plasmid>
    </source>
</reference>
<gene>
    <name evidence="2" type="ORF">MQ095_20155</name>
</gene>
<geneLocation type="plasmid" evidence="2 3">
    <name>unnamed7</name>
</geneLocation>
<accession>A0ABY8SJN6</accession>
<evidence type="ECO:0000259" key="1">
    <source>
        <dbReference type="PROSITE" id="PS50208"/>
    </source>
</evidence>